<organism evidence="2 3">
    <name type="scientific">Actinocrispum wychmicini</name>
    <dbReference type="NCBI Taxonomy" id="1213861"/>
    <lineage>
        <taxon>Bacteria</taxon>
        <taxon>Bacillati</taxon>
        <taxon>Actinomycetota</taxon>
        <taxon>Actinomycetes</taxon>
        <taxon>Pseudonocardiales</taxon>
        <taxon>Pseudonocardiaceae</taxon>
        <taxon>Actinocrispum</taxon>
    </lineage>
</organism>
<gene>
    <name evidence="2" type="ORF">EV192_104631</name>
</gene>
<keyword evidence="2" id="KW-0413">Isomerase</keyword>
<dbReference type="InterPro" id="IPR036237">
    <property type="entry name" value="Xyl_isomerase-like_sf"/>
</dbReference>
<dbReference type="Pfam" id="PF01261">
    <property type="entry name" value="AP_endonuc_2"/>
    <property type="match status" value="1"/>
</dbReference>
<comment type="caution">
    <text evidence="2">The sequence shown here is derived from an EMBL/GenBank/DDBJ whole genome shotgun (WGS) entry which is preliminary data.</text>
</comment>
<dbReference type="Proteomes" id="UP000295680">
    <property type="component" value="Unassembled WGS sequence"/>
</dbReference>
<dbReference type="GO" id="GO:0016853">
    <property type="term" value="F:isomerase activity"/>
    <property type="evidence" value="ECO:0007669"/>
    <property type="project" value="UniProtKB-KW"/>
</dbReference>
<dbReference type="OrthoDB" id="9815124at2"/>
<reference evidence="2 3" key="1">
    <citation type="submission" date="2019-03" db="EMBL/GenBank/DDBJ databases">
        <title>Genomic Encyclopedia of Type Strains, Phase IV (KMG-IV): sequencing the most valuable type-strain genomes for metagenomic binning, comparative biology and taxonomic classification.</title>
        <authorList>
            <person name="Goeker M."/>
        </authorList>
    </citation>
    <scope>NUCLEOTIDE SEQUENCE [LARGE SCALE GENOMIC DNA]</scope>
    <source>
        <strain evidence="2 3">DSM 45934</strain>
    </source>
</reference>
<dbReference type="EMBL" id="SLWS01000004">
    <property type="protein sequence ID" value="TCO59788.1"/>
    <property type="molecule type" value="Genomic_DNA"/>
</dbReference>
<dbReference type="InterPro" id="IPR013022">
    <property type="entry name" value="Xyl_isomerase-like_TIM-brl"/>
</dbReference>
<evidence type="ECO:0000259" key="1">
    <source>
        <dbReference type="Pfam" id="PF01261"/>
    </source>
</evidence>
<dbReference type="PANTHER" id="PTHR12110:SF53">
    <property type="entry name" value="BLR5974 PROTEIN"/>
    <property type="match status" value="1"/>
</dbReference>
<protein>
    <submittedName>
        <fullName evidence="2">Sugar phosphate isomerase/epimerase</fullName>
    </submittedName>
</protein>
<feature type="domain" description="Xylose isomerase-like TIM barrel" evidence="1">
    <location>
        <begin position="25"/>
        <end position="247"/>
    </location>
</feature>
<evidence type="ECO:0000313" key="2">
    <source>
        <dbReference type="EMBL" id="TCO59788.1"/>
    </source>
</evidence>
<dbReference type="InterPro" id="IPR050312">
    <property type="entry name" value="IolE/XylAMocC-like"/>
</dbReference>
<dbReference type="AlphaFoldDB" id="A0A4R2JRE5"/>
<dbReference type="RefSeq" id="WP_132117938.1">
    <property type="nucleotide sequence ID" value="NZ_SLWS01000004.1"/>
</dbReference>
<name>A0A4R2JRE5_9PSEU</name>
<dbReference type="PANTHER" id="PTHR12110">
    <property type="entry name" value="HYDROXYPYRUVATE ISOMERASE"/>
    <property type="match status" value="1"/>
</dbReference>
<accession>A0A4R2JRE5</accession>
<dbReference type="SUPFAM" id="SSF51658">
    <property type="entry name" value="Xylose isomerase-like"/>
    <property type="match status" value="1"/>
</dbReference>
<proteinExistence type="predicted"/>
<sequence>MSADRAFTFAGIGDEAGRSLAEQIEAHRQLGWSTIELRNVDGTPLAELSDTAFDEVAATLDRVGLRVVCVDSQIANWARPITGDFALDLIELDRLAKRCAALDTRYVRVMSYPNDGMDDVEWGAQVRLRLRMLAERAEAAGLVLLHENCAGWAGTDPYKARRLIEEVDSPALRLLFDIGNGVAYGYEAYEMLGPLLPWVEHVHVKDARKDGDEVVYTLPGEGICRVSDCVRMLLDAGYTGTWTMEPHLQVRPHEGRSDASPDGVTRFVEYGRAMERLVVGSQGVPC</sequence>
<keyword evidence="3" id="KW-1185">Reference proteome</keyword>
<dbReference type="Gene3D" id="3.20.20.150">
    <property type="entry name" value="Divalent-metal-dependent TIM barrel enzymes"/>
    <property type="match status" value="1"/>
</dbReference>
<evidence type="ECO:0000313" key="3">
    <source>
        <dbReference type="Proteomes" id="UP000295680"/>
    </source>
</evidence>